<dbReference type="InterPro" id="IPR002763">
    <property type="entry name" value="DUF72"/>
</dbReference>
<gene>
    <name evidence="1" type="ORF">AMST5_02171</name>
</gene>
<protein>
    <recommendedName>
        <fullName evidence="2">DUF72 domain-containing protein</fullName>
    </recommendedName>
</protein>
<proteinExistence type="predicted"/>
<organism evidence="1">
    <name type="scientific">freshwater sediment metagenome</name>
    <dbReference type="NCBI Taxonomy" id="556182"/>
    <lineage>
        <taxon>unclassified sequences</taxon>
        <taxon>metagenomes</taxon>
        <taxon>ecological metagenomes</taxon>
    </lineage>
</organism>
<dbReference type="SUPFAM" id="SSF117396">
    <property type="entry name" value="TM1631-like"/>
    <property type="match status" value="1"/>
</dbReference>
<dbReference type="AlphaFoldDB" id="A0AA48RDC3"/>
<dbReference type="PANTHER" id="PTHR30348:SF4">
    <property type="entry name" value="DUF72 DOMAIN-CONTAINING PROTEIN"/>
    <property type="match status" value="1"/>
</dbReference>
<name>A0AA48RDC3_9ZZZZ</name>
<dbReference type="PANTHER" id="PTHR30348">
    <property type="entry name" value="UNCHARACTERIZED PROTEIN YECE"/>
    <property type="match status" value="1"/>
</dbReference>
<accession>A0AA48RDC3</accession>
<dbReference type="Gene3D" id="3.20.20.410">
    <property type="entry name" value="Protein of unknown function UPF0759"/>
    <property type="match status" value="1"/>
</dbReference>
<evidence type="ECO:0008006" key="2">
    <source>
        <dbReference type="Google" id="ProtNLM"/>
    </source>
</evidence>
<dbReference type="EMBL" id="OY288114">
    <property type="protein sequence ID" value="CAJ0869804.1"/>
    <property type="molecule type" value="Genomic_DNA"/>
</dbReference>
<dbReference type="Pfam" id="PF01904">
    <property type="entry name" value="DUF72"/>
    <property type="match status" value="1"/>
</dbReference>
<evidence type="ECO:0000313" key="1">
    <source>
        <dbReference type="EMBL" id="CAJ0869804.1"/>
    </source>
</evidence>
<sequence>MPKGRIYVGVGGWSFAPWRGIFYPKDLPHAQELDYASRHLTSIEINATFYRTQTLETFTKWRDATPDDFIFSVKAPRYCVTRRSLDDTTVSIQRFFASGVCALGDKLGPVLWQFPTSRKYDPAFLEGFLAALPKVSEGRTIRHAIELRHESFANTDVVALARARNVAIVIAGDSDFPLIPDITAPFVYARIMGTQARRRQGYDPASLDLWAERARQWAEGSIPEDLPRLTPPKPTRGKRDVFLYAIRGAKARNPAAAMALIDRLQPGQK</sequence>
<reference evidence="1" key="1">
    <citation type="submission" date="2023-07" db="EMBL/GenBank/DDBJ databases">
        <authorList>
            <person name="Pelsma A.J. K."/>
        </authorList>
    </citation>
    <scope>NUCLEOTIDE SEQUENCE</scope>
</reference>
<dbReference type="InterPro" id="IPR036520">
    <property type="entry name" value="UPF0759_sf"/>
</dbReference>